<dbReference type="Pfam" id="PF00356">
    <property type="entry name" value="LacI"/>
    <property type="match status" value="1"/>
</dbReference>
<dbReference type="Proteomes" id="UP000254939">
    <property type="component" value="Unassembled WGS sequence"/>
</dbReference>
<dbReference type="PROSITE" id="PS50932">
    <property type="entry name" value="HTH_LACI_2"/>
    <property type="match status" value="1"/>
</dbReference>
<dbReference type="InterPro" id="IPR010982">
    <property type="entry name" value="Lambda_DNA-bd_dom_sf"/>
</dbReference>
<evidence type="ECO:0000256" key="2">
    <source>
        <dbReference type="ARBA" id="ARBA00023015"/>
    </source>
</evidence>
<dbReference type="InterPro" id="IPR028082">
    <property type="entry name" value="Peripla_BP_I"/>
</dbReference>
<dbReference type="InterPro" id="IPR000843">
    <property type="entry name" value="HTH_LacI"/>
</dbReference>
<dbReference type="PROSITE" id="PS00356">
    <property type="entry name" value="HTH_LACI_1"/>
    <property type="match status" value="1"/>
</dbReference>
<dbReference type="Gene3D" id="3.40.50.2300">
    <property type="match status" value="2"/>
</dbReference>
<dbReference type="OrthoDB" id="9772505at2"/>
<evidence type="ECO:0000256" key="3">
    <source>
        <dbReference type="ARBA" id="ARBA00023125"/>
    </source>
</evidence>
<keyword evidence="3" id="KW-0238">DNA-binding</keyword>
<keyword evidence="4" id="KW-0804">Transcription</keyword>
<comment type="caution">
    <text evidence="6">The sequence shown here is derived from an EMBL/GenBank/DDBJ whole genome shotgun (WGS) entry which is preliminary data.</text>
</comment>
<dbReference type="RefSeq" id="WP_040675869.1">
    <property type="nucleotide sequence ID" value="NZ_KZ857266.1"/>
</dbReference>
<dbReference type="PANTHER" id="PTHR30146">
    <property type="entry name" value="LACI-RELATED TRANSCRIPTIONAL REPRESSOR"/>
    <property type="match status" value="1"/>
</dbReference>
<dbReference type="Pfam" id="PF13377">
    <property type="entry name" value="Peripla_BP_3"/>
    <property type="match status" value="1"/>
</dbReference>
<accession>A0A370KID3</accession>
<dbReference type="GO" id="GO:0003700">
    <property type="term" value="F:DNA-binding transcription factor activity"/>
    <property type="evidence" value="ECO:0007669"/>
    <property type="project" value="TreeGrafter"/>
</dbReference>
<evidence type="ECO:0000313" key="6">
    <source>
        <dbReference type="EMBL" id="RDJ05646.1"/>
    </source>
</evidence>
<organism evidence="6 7">
    <name type="scientific">Rhizobium grahamii</name>
    <dbReference type="NCBI Taxonomy" id="1120045"/>
    <lineage>
        <taxon>Bacteria</taxon>
        <taxon>Pseudomonadati</taxon>
        <taxon>Pseudomonadota</taxon>
        <taxon>Alphaproteobacteria</taxon>
        <taxon>Hyphomicrobiales</taxon>
        <taxon>Rhizobiaceae</taxon>
        <taxon>Rhizobium/Agrobacterium group</taxon>
        <taxon>Rhizobium</taxon>
    </lineage>
</organism>
<dbReference type="Gene3D" id="1.10.260.40">
    <property type="entry name" value="lambda repressor-like DNA-binding domains"/>
    <property type="match status" value="1"/>
</dbReference>
<dbReference type="SMART" id="SM00354">
    <property type="entry name" value="HTH_LACI"/>
    <property type="match status" value="1"/>
</dbReference>
<dbReference type="PANTHER" id="PTHR30146:SF148">
    <property type="entry name" value="HTH-TYPE TRANSCRIPTIONAL REPRESSOR PURR-RELATED"/>
    <property type="match status" value="1"/>
</dbReference>
<dbReference type="EMBL" id="NAAC01000031">
    <property type="protein sequence ID" value="RDJ05646.1"/>
    <property type="molecule type" value="Genomic_DNA"/>
</dbReference>
<dbReference type="InterPro" id="IPR046335">
    <property type="entry name" value="LacI/GalR-like_sensor"/>
</dbReference>
<evidence type="ECO:0000256" key="4">
    <source>
        <dbReference type="ARBA" id="ARBA00023163"/>
    </source>
</evidence>
<dbReference type="SUPFAM" id="SSF53822">
    <property type="entry name" value="Periplasmic binding protein-like I"/>
    <property type="match status" value="1"/>
</dbReference>
<dbReference type="SUPFAM" id="SSF47413">
    <property type="entry name" value="lambda repressor-like DNA-binding domains"/>
    <property type="match status" value="1"/>
</dbReference>
<dbReference type="CDD" id="cd06267">
    <property type="entry name" value="PBP1_LacI_sugar_binding-like"/>
    <property type="match status" value="1"/>
</dbReference>
<keyword evidence="1" id="KW-0678">Repressor</keyword>
<name>A0A370KID3_9HYPH</name>
<evidence type="ECO:0000259" key="5">
    <source>
        <dbReference type="PROSITE" id="PS50932"/>
    </source>
</evidence>
<feature type="domain" description="HTH lacI-type" evidence="5">
    <location>
        <begin position="11"/>
        <end position="65"/>
    </location>
</feature>
<protein>
    <submittedName>
        <fullName evidence="6">LacI family transcriptional regulator</fullName>
    </submittedName>
</protein>
<sequence>MEDLHSQRRPVTVADVARSANVSKATAARVLGGYGTVSDKIREQVTTAASALGYRPNELARSMTTGRSGTIGVIVGDIENAFFSLAVRGISDSARNAGFNVIIANSGEELQAEKSAIDLLIGRRVDGLIVTPSDCRESDHLSDAIRVGVPLILFDRTIPALQVDAVTGADREAAIAATRHLQDFGHRQIAYITAKEGAVGEFFTNEYQLPTSSVLGRVEGFLATQSANGVLDAHQLVRLGATDQKHTDAVVSHLLNGSAPPTAILASDSLVGLQVLRSLHALGMSVPEDISIISFFNADWTTVTTPPITVVDQPVYEMGRLAAERLIARIDGSGGPAEHTRLQTSLISRGSVGRPK</sequence>
<gene>
    <name evidence="6" type="ORF">B5K06_24645</name>
</gene>
<reference evidence="6 7" key="1">
    <citation type="submission" date="2017-03" db="EMBL/GenBank/DDBJ databases">
        <title>Genome analysis of Rhizobial strains effectives or ineffectives for nitrogen fixation isolated from bean seeds.</title>
        <authorList>
            <person name="Peralta H."/>
            <person name="Aguilar-Vera A."/>
            <person name="Mora Y."/>
            <person name="Vargas-Lagunas C."/>
            <person name="Girard L."/>
            <person name="Mora J."/>
        </authorList>
    </citation>
    <scope>NUCLEOTIDE SEQUENCE [LARGE SCALE GENOMIC DNA]</scope>
    <source>
        <strain evidence="6 7">CCGM3</strain>
    </source>
</reference>
<proteinExistence type="predicted"/>
<evidence type="ECO:0000313" key="7">
    <source>
        <dbReference type="Proteomes" id="UP000254939"/>
    </source>
</evidence>
<keyword evidence="2" id="KW-0805">Transcription regulation</keyword>
<dbReference type="AlphaFoldDB" id="A0A370KID3"/>
<dbReference type="GO" id="GO:0000976">
    <property type="term" value="F:transcription cis-regulatory region binding"/>
    <property type="evidence" value="ECO:0007669"/>
    <property type="project" value="TreeGrafter"/>
</dbReference>
<evidence type="ECO:0000256" key="1">
    <source>
        <dbReference type="ARBA" id="ARBA00022491"/>
    </source>
</evidence>
<dbReference type="CDD" id="cd01392">
    <property type="entry name" value="HTH_LacI"/>
    <property type="match status" value="1"/>
</dbReference>